<dbReference type="InParanoid" id="Q9N4N9"/>
<proteinExistence type="predicted"/>
<evidence type="ECO:0000313" key="2">
    <source>
        <dbReference type="EMBL" id="CCD73706.1"/>
    </source>
</evidence>
<sequence>MKFGGLLMLSLVFADFQEDLNTISVTYSCGKGLLKPKTYHRISDPYCTFNHSEVTSKTIKFFPQQCEEVCGLLVFNSNTDLSEDELKIPFKNMIILCGGLRIENSTLGSLSFFNISMHMYFYCETYGLSITNNSLLTNIGALEDFLFFGDDQNNNECAFHVTDNPKLDATHLCAQGAVADMFDMIVTGNFNDCECNGGLITAENLHTYRKCKTLIGGLLLINFTFTEDLSALTNVVQIRGDVEIGFTDFENLTFLKNVKVIVSRNGRLGDKVVVNIHDNYEMTRLGFNERLQLFNEIDPGATILNLENLHPDFCLTFDNLWQFTWDRVELISLPANYCTKDVGNIRDWARVCIFYTLEKLPTNCYGIIGDVEVDVNSGTHLYKLFGVVFIFGSLKIQYMKAEGLDFLYKLAYVIAPDAARPAILIRSNKYLKNAILASLEHAISTSSTPVALYDNPLLFQNNYECLMFRITYLTNVQVDNRQCGR</sequence>
<dbReference type="Proteomes" id="UP000001940">
    <property type="component" value="Chromosome II"/>
</dbReference>
<dbReference type="SMR" id="Q9N4N9"/>
<dbReference type="HOGENOM" id="CLU_028064_2_0_1"/>
<feature type="domain" description="Receptor L-domain" evidence="1">
    <location>
        <begin position="363"/>
        <end position="466"/>
    </location>
</feature>
<dbReference type="KEGG" id="cel:CELE_ZK355.4"/>
<evidence type="ECO:0000313" key="4">
    <source>
        <dbReference type="WormBase" id="ZK355.4"/>
    </source>
</evidence>
<dbReference type="Gene3D" id="3.80.20.20">
    <property type="entry name" value="Receptor L-domain"/>
    <property type="match status" value="1"/>
</dbReference>
<dbReference type="InterPro" id="IPR036941">
    <property type="entry name" value="Rcpt_L-dom_sf"/>
</dbReference>
<protein>
    <submittedName>
        <fullName evidence="2">Receptor L-domain domain-containing protein</fullName>
    </submittedName>
</protein>
<dbReference type="RefSeq" id="NP_494402.1">
    <property type="nucleotide sequence ID" value="NM_062001.1"/>
</dbReference>
<dbReference type="FunCoup" id="Q9N4N9">
    <property type="interactions" value="308"/>
</dbReference>
<dbReference type="GeneID" id="191299"/>
<name>Q9N4N9_CAEEL</name>
<dbReference type="SUPFAM" id="SSF52058">
    <property type="entry name" value="L domain-like"/>
    <property type="match status" value="3"/>
</dbReference>
<dbReference type="PaxDb" id="6239-ZK355.4"/>
<dbReference type="EMBL" id="BX284602">
    <property type="protein sequence ID" value="CCD73706.1"/>
    <property type="molecule type" value="Genomic_DNA"/>
</dbReference>
<reference evidence="2 3" key="1">
    <citation type="journal article" date="1998" name="Science">
        <title>Genome sequence of the nematode C. elegans: a platform for investigating biology.</title>
        <authorList>
            <consortium name="The C. elegans sequencing consortium"/>
            <person name="Sulson J.E."/>
            <person name="Waterston R."/>
        </authorList>
    </citation>
    <scope>NUCLEOTIDE SEQUENCE [LARGE SCALE GENOMIC DNA]</scope>
    <source>
        <strain evidence="2 3">Bristol N2</strain>
    </source>
</reference>
<organism evidence="2 3">
    <name type="scientific">Caenorhabditis elegans</name>
    <dbReference type="NCBI Taxonomy" id="6239"/>
    <lineage>
        <taxon>Eukaryota</taxon>
        <taxon>Metazoa</taxon>
        <taxon>Ecdysozoa</taxon>
        <taxon>Nematoda</taxon>
        <taxon>Chromadorea</taxon>
        <taxon>Rhabditida</taxon>
        <taxon>Rhabditina</taxon>
        <taxon>Rhabditomorpha</taxon>
        <taxon>Rhabditoidea</taxon>
        <taxon>Rhabditidae</taxon>
        <taxon>Peloderinae</taxon>
        <taxon>Caenorhabditis</taxon>
    </lineage>
</organism>
<dbReference type="Bgee" id="WBGene00022714">
    <property type="expression patterns" value="Expressed in larva"/>
</dbReference>
<dbReference type="AlphaFoldDB" id="Q9N4N9"/>
<dbReference type="WormBase" id="ZK355.4">
    <property type="protein sequence ID" value="CE23457"/>
    <property type="gene ID" value="WBGene00022714"/>
    <property type="gene designation" value="irld-64"/>
</dbReference>
<evidence type="ECO:0000313" key="3">
    <source>
        <dbReference type="Proteomes" id="UP000001940"/>
    </source>
</evidence>
<dbReference type="OrthoDB" id="6219513at2759"/>
<dbReference type="PhylomeDB" id="Q9N4N9"/>
<dbReference type="UCSC" id="ZK355.4">
    <property type="organism name" value="c. elegans"/>
</dbReference>
<evidence type="ECO:0000259" key="1">
    <source>
        <dbReference type="Pfam" id="PF01030"/>
    </source>
</evidence>
<dbReference type="InterPro" id="IPR053079">
    <property type="entry name" value="SPS2_domain"/>
</dbReference>
<dbReference type="PANTHER" id="PTHR21662">
    <property type="entry name" value="RECEPTOR PROTEIN-TYROSINE KINASE"/>
    <property type="match status" value="1"/>
</dbReference>
<keyword evidence="2" id="KW-0675">Receptor</keyword>
<dbReference type="AGR" id="WB:WBGene00022714"/>
<accession>Q9N4N9</accession>
<gene>
    <name evidence="2 4" type="primary">irld-64</name>
    <name evidence="2" type="ORF">CELE_ZK355.4</name>
    <name evidence="4" type="ORF">ZK355.4</name>
</gene>
<dbReference type="PANTHER" id="PTHR21662:SF57">
    <property type="entry name" value="RECEPTOR L-DOMAIN DOMAIN-CONTAINING PROTEIN"/>
    <property type="match status" value="1"/>
</dbReference>
<dbReference type="Pfam" id="PF01030">
    <property type="entry name" value="Recep_L_domain"/>
    <property type="match status" value="2"/>
</dbReference>
<dbReference type="InterPro" id="IPR000494">
    <property type="entry name" value="Rcpt_L-dom"/>
</dbReference>
<feature type="domain" description="Receptor L-domain" evidence="1">
    <location>
        <begin position="211"/>
        <end position="321"/>
    </location>
</feature>
<keyword evidence="3" id="KW-1185">Reference proteome</keyword>
<dbReference type="CTD" id="191299"/>